<evidence type="ECO:0000313" key="1">
    <source>
        <dbReference type="EMBL" id="GAF69987.1"/>
    </source>
</evidence>
<gene>
    <name evidence="1" type="ORF">S01H1_02638</name>
</gene>
<name>X0S241_9ZZZZ</name>
<comment type="caution">
    <text evidence="1">The sequence shown here is derived from an EMBL/GenBank/DDBJ whole genome shotgun (WGS) entry which is preliminary data.</text>
</comment>
<proteinExistence type="predicted"/>
<sequence>MGWIFEGLDIGDEKRKYSDKELFHRTFQRLAPFKKHVIAISLL</sequence>
<protein>
    <submittedName>
        <fullName evidence="1">Uncharacterized protein</fullName>
    </submittedName>
</protein>
<accession>X0S241</accession>
<dbReference type="AlphaFoldDB" id="X0S241"/>
<organism evidence="1">
    <name type="scientific">marine sediment metagenome</name>
    <dbReference type="NCBI Taxonomy" id="412755"/>
    <lineage>
        <taxon>unclassified sequences</taxon>
        <taxon>metagenomes</taxon>
        <taxon>ecological metagenomes</taxon>
    </lineage>
</organism>
<feature type="non-terminal residue" evidence="1">
    <location>
        <position position="43"/>
    </location>
</feature>
<dbReference type="EMBL" id="BARS01001306">
    <property type="protein sequence ID" value="GAF69987.1"/>
    <property type="molecule type" value="Genomic_DNA"/>
</dbReference>
<reference evidence="1" key="1">
    <citation type="journal article" date="2014" name="Front. Microbiol.">
        <title>High frequency of phylogenetically diverse reductive dehalogenase-homologous genes in deep subseafloor sedimentary metagenomes.</title>
        <authorList>
            <person name="Kawai M."/>
            <person name="Futagami T."/>
            <person name="Toyoda A."/>
            <person name="Takaki Y."/>
            <person name="Nishi S."/>
            <person name="Hori S."/>
            <person name="Arai W."/>
            <person name="Tsubouchi T."/>
            <person name="Morono Y."/>
            <person name="Uchiyama I."/>
            <person name="Ito T."/>
            <person name="Fujiyama A."/>
            <person name="Inagaki F."/>
            <person name="Takami H."/>
        </authorList>
    </citation>
    <scope>NUCLEOTIDE SEQUENCE</scope>
    <source>
        <strain evidence="1">Expedition CK06-06</strain>
    </source>
</reference>